<evidence type="ECO:0000256" key="3">
    <source>
        <dbReference type="ARBA" id="ARBA00022692"/>
    </source>
</evidence>
<evidence type="ECO:0000313" key="9">
    <source>
        <dbReference type="EMBL" id="SHG74782.1"/>
    </source>
</evidence>
<evidence type="ECO:0000259" key="8">
    <source>
        <dbReference type="Pfam" id="PF13807"/>
    </source>
</evidence>
<comment type="subcellular location">
    <subcellularLocation>
        <location evidence="1">Cell membrane</location>
        <topology evidence="1">Multi-pass membrane protein</topology>
    </subcellularLocation>
</comment>
<keyword evidence="4 6" id="KW-1133">Transmembrane helix</keyword>
<evidence type="ECO:0000313" key="10">
    <source>
        <dbReference type="Proteomes" id="UP000184517"/>
    </source>
</evidence>
<dbReference type="EMBL" id="FQVF01000029">
    <property type="protein sequence ID" value="SHG74782.1"/>
    <property type="molecule type" value="Genomic_DNA"/>
</dbReference>
<feature type="transmembrane region" description="Helical" evidence="6">
    <location>
        <begin position="33"/>
        <end position="51"/>
    </location>
</feature>
<protein>
    <submittedName>
        <fullName evidence="9">LPS O-antigen chain length determinant protein, WzzB/FepE family</fullName>
    </submittedName>
</protein>
<keyword evidence="3 6" id="KW-0812">Transmembrane</keyword>
<organism evidence="9 10">
    <name type="scientific">Marinomonas polaris DSM 16579</name>
    <dbReference type="NCBI Taxonomy" id="1122206"/>
    <lineage>
        <taxon>Bacteria</taxon>
        <taxon>Pseudomonadati</taxon>
        <taxon>Pseudomonadota</taxon>
        <taxon>Gammaproteobacteria</taxon>
        <taxon>Oceanospirillales</taxon>
        <taxon>Oceanospirillaceae</taxon>
        <taxon>Marinomonas</taxon>
    </lineage>
</organism>
<dbReference type="Pfam" id="PF02706">
    <property type="entry name" value="Wzz"/>
    <property type="match status" value="1"/>
</dbReference>
<feature type="domain" description="Tyrosine-protein kinase G-rich" evidence="8">
    <location>
        <begin position="244"/>
        <end position="308"/>
    </location>
</feature>
<feature type="transmembrane region" description="Helical" evidence="6">
    <location>
        <begin position="287"/>
        <end position="311"/>
    </location>
</feature>
<dbReference type="GO" id="GO:0004713">
    <property type="term" value="F:protein tyrosine kinase activity"/>
    <property type="evidence" value="ECO:0007669"/>
    <property type="project" value="TreeGrafter"/>
</dbReference>
<dbReference type="Proteomes" id="UP000184517">
    <property type="component" value="Unassembled WGS sequence"/>
</dbReference>
<gene>
    <name evidence="9" type="ORF">SAMN02745753_04432</name>
</gene>
<dbReference type="AlphaFoldDB" id="A0A1M5MC37"/>
<dbReference type="InterPro" id="IPR050445">
    <property type="entry name" value="Bact_polysacc_biosynth/exp"/>
</dbReference>
<dbReference type="InterPro" id="IPR003856">
    <property type="entry name" value="LPS_length_determ_N"/>
</dbReference>
<evidence type="ECO:0000256" key="4">
    <source>
        <dbReference type="ARBA" id="ARBA00022989"/>
    </source>
</evidence>
<keyword evidence="2" id="KW-1003">Cell membrane</keyword>
<sequence length="315" mass="34928">MADNYNLPPQAYHQQDDEIDLKELFLALWKGKWIIILVTFVFAVGGVLYALSQPNTYKAEAVLASANDNKSGGLAGMAAQFGGLASLAGINLGGGGTDSKAMALAVLQSRQFINAFINKYDLMVPLMAGDKWSELTDTLQLDSEIYDSQTKTWVREVDPGKSPIPTDWEAYKEFKKLIVVSESKDNGLVTLSITHLSPTIAKQWVDWLVIDLNAWVKKESLDETRRNIGYLEEQIKKTSISDMQSVFYQLIEEQTKNLMLAQVQDEFAFKIIDPAVVPEEKAGPKRALICVLAVLLGGMLGMGIVLIRFAFTKKD</sequence>
<dbReference type="InterPro" id="IPR032807">
    <property type="entry name" value="GNVR"/>
</dbReference>
<dbReference type="PANTHER" id="PTHR32309:SF13">
    <property type="entry name" value="FERRIC ENTEROBACTIN TRANSPORT PROTEIN FEPE"/>
    <property type="match status" value="1"/>
</dbReference>
<dbReference type="PANTHER" id="PTHR32309">
    <property type="entry name" value="TYROSINE-PROTEIN KINASE"/>
    <property type="match status" value="1"/>
</dbReference>
<dbReference type="GO" id="GO:0005886">
    <property type="term" value="C:plasma membrane"/>
    <property type="evidence" value="ECO:0007669"/>
    <property type="project" value="UniProtKB-SubCell"/>
</dbReference>
<dbReference type="OrthoDB" id="9775724at2"/>
<evidence type="ECO:0000256" key="2">
    <source>
        <dbReference type="ARBA" id="ARBA00022475"/>
    </source>
</evidence>
<dbReference type="Pfam" id="PF13807">
    <property type="entry name" value="GNVR"/>
    <property type="match status" value="1"/>
</dbReference>
<reference evidence="10" key="1">
    <citation type="submission" date="2016-11" db="EMBL/GenBank/DDBJ databases">
        <authorList>
            <person name="Varghese N."/>
            <person name="Submissions S."/>
        </authorList>
    </citation>
    <scope>NUCLEOTIDE SEQUENCE [LARGE SCALE GENOMIC DNA]</scope>
    <source>
        <strain evidence="10">DSM 16579</strain>
    </source>
</reference>
<dbReference type="STRING" id="1122206.SAMN02745753_04432"/>
<keyword evidence="10" id="KW-1185">Reference proteome</keyword>
<name>A0A1M5MC37_9GAMM</name>
<evidence type="ECO:0000256" key="5">
    <source>
        <dbReference type="ARBA" id="ARBA00023136"/>
    </source>
</evidence>
<evidence type="ECO:0000256" key="6">
    <source>
        <dbReference type="SAM" id="Phobius"/>
    </source>
</evidence>
<evidence type="ECO:0000256" key="1">
    <source>
        <dbReference type="ARBA" id="ARBA00004651"/>
    </source>
</evidence>
<dbReference type="RefSeq" id="WP_072842168.1">
    <property type="nucleotide sequence ID" value="NZ_FQVF01000029.1"/>
</dbReference>
<evidence type="ECO:0000259" key="7">
    <source>
        <dbReference type="Pfam" id="PF02706"/>
    </source>
</evidence>
<feature type="domain" description="Polysaccharide chain length determinant N-terminal" evidence="7">
    <location>
        <begin position="17"/>
        <end position="119"/>
    </location>
</feature>
<keyword evidence="5 6" id="KW-0472">Membrane</keyword>
<proteinExistence type="predicted"/>
<accession>A0A1M5MC37</accession>